<dbReference type="AlphaFoldDB" id="A0A9E7I7Q9"/>
<evidence type="ECO:0000313" key="1">
    <source>
        <dbReference type="EMBL" id="URE42972.1"/>
    </source>
</evidence>
<protein>
    <submittedName>
        <fullName evidence="1">Uncharacterized protein</fullName>
    </submittedName>
</protein>
<dbReference type="EMBL" id="CP097511">
    <property type="protein sequence ID" value="URE42972.1"/>
    <property type="molecule type" value="Genomic_DNA"/>
</dbReference>
<dbReference type="Proteomes" id="UP001055439">
    <property type="component" value="Chromosome 9"/>
</dbReference>
<keyword evidence="2" id="KW-1185">Reference proteome</keyword>
<feature type="non-terminal residue" evidence="1">
    <location>
        <position position="1"/>
    </location>
</feature>
<organism evidence="1 2">
    <name type="scientific">Musa troglodytarum</name>
    <name type="common">fe'i banana</name>
    <dbReference type="NCBI Taxonomy" id="320322"/>
    <lineage>
        <taxon>Eukaryota</taxon>
        <taxon>Viridiplantae</taxon>
        <taxon>Streptophyta</taxon>
        <taxon>Embryophyta</taxon>
        <taxon>Tracheophyta</taxon>
        <taxon>Spermatophyta</taxon>
        <taxon>Magnoliopsida</taxon>
        <taxon>Liliopsida</taxon>
        <taxon>Zingiberales</taxon>
        <taxon>Musaceae</taxon>
        <taxon>Musa</taxon>
    </lineage>
</organism>
<proteinExistence type="predicted"/>
<sequence>IFFAPSQKFKILIIPNLLSLGKLYNLGFANKRDGHKVYAKSMFHRFFSHHLKNLKYYPFLTYYSKGS</sequence>
<name>A0A9E7I7Q9_9LILI</name>
<accession>A0A9E7I7Q9</accession>
<evidence type="ECO:0000313" key="2">
    <source>
        <dbReference type="Proteomes" id="UP001055439"/>
    </source>
</evidence>
<reference evidence="1" key="1">
    <citation type="submission" date="2022-05" db="EMBL/GenBank/DDBJ databases">
        <title>The Musa troglodytarum L. genome provides insights into the mechanism of non-climacteric behaviour and enrichment of carotenoids.</title>
        <authorList>
            <person name="Wang J."/>
        </authorList>
    </citation>
    <scope>NUCLEOTIDE SEQUENCE</scope>
    <source>
        <tissue evidence="1">Leaf</tissue>
    </source>
</reference>
<gene>
    <name evidence="1" type="ORF">MUK42_33243</name>
</gene>